<dbReference type="PIRSF" id="PIRSF005739">
    <property type="entry name" value="O-mtase"/>
    <property type="match status" value="1"/>
</dbReference>
<organism evidence="7 8">
    <name type="scientific">Dothistroma septosporum (strain NZE10 / CBS 128990)</name>
    <name type="common">Red band needle blight fungus</name>
    <name type="synonym">Mycosphaerella pini</name>
    <dbReference type="NCBI Taxonomy" id="675120"/>
    <lineage>
        <taxon>Eukaryota</taxon>
        <taxon>Fungi</taxon>
        <taxon>Dikarya</taxon>
        <taxon>Ascomycota</taxon>
        <taxon>Pezizomycotina</taxon>
        <taxon>Dothideomycetes</taxon>
        <taxon>Dothideomycetidae</taxon>
        <taxon>Mycosphaerellales</taxon>
        <taxon>Mycosphaerellaceae</taxon>
        <taxon>Dothistroma</taxon>
    </lineage>
</organism>
<evidence type="ECO:0000256" key="1">
    <source>
        <dbReference type="ARBA" id="ARBA00022603"/>
    </source>
</evidence>
<keyword evidence="2" id="KW-0808">Transferase</keyword>
<feature type="domain" description="O-methyltransferase C-terminal" evidence="5">
    <location>
        <begin position="170"/>
        <end position="312"/>
    </location>
</feature>
<feature type="non-terminal residue" evidence="7">
    <location>
        <position position="1"/>
    </location>
</feature>
<feature type="active site" description="Proton acceptor" evidence="4">
    <location>
        <position position="241"/>
    </location>
</feature>
<dbReference type="InterPro" id="IPR016461">
    <property type="entry name" value="COMT-like"/>
</dbReference>
<dbReference type="Proteomes" id="UP000016933">
    <property type="component" value="Unassembled WGS sequence"/>
</dbReference>
<gene>
    <name evidence="7" type="ORF">DOTSEDRAFT_121091</name>
</gene>
<dbReference type="InterPro" id="IPR036388">
    <property type="entry name" value="WH-like_DNA-bd_sf"/>
</dbReference>
<evidence type="ECO:0000256" key="3">
    <source>
        <dbReference type="ARBA" id="ARBA00022691"/>
    </source>
</evidence>
<dbReference type="EMBL" id="KB446535">
    <property type="protein sequence ID" value="EME48442.1"/>
    <property type="molecule type" value="Genomic_DNA"/>
</dbReference>
<dbReference type="InterPro" id="IPR001077">
    <property type="entry name" value="COMT_C"/>
</dbReference>
<dbReference type="PROSITE" id="PS51683">
    <property type="entry name" value="SAM_OMT_II"/>
    <property type="match status" value="1"/>
</dbReference>
<keyword evidence="8" id="KW-1185">Reference proteome</keyword>
<dbReference type="eggNOG" id="KOG3178">
    <property type="taxonomic scope" value="Eukaryota"/>
</dbReference>
<dbReference type="GO" id="GO:0008171">
    <property type="term" value="F:O-methyltransferase activity"/>
    <property type="evidence" value="ECO:0007669"/>
    <property type="project" value="InterPro"/>
</dbReference>
<dbReference type="InterPro" id="IPR036390">
    <property type="entry name" value="WH_DNA-bd_sf"/>
</dbReference>
<name>N1PYD1_DOTSN</name>
<reference evidence="8" key="1">
    <citation type="journal article" date="2012" name="PLoS Genet.">
        <title>The genomes of the fungal plant pathogens Cladosporium fulvum and Dothistroma septosporum reveal adaptation to different hosts and lifestyles but also signatures of common ancestry.</title>
        <authorList>
            <person name="de Wit P.J.G.M."/>
            <person name="van der Burgt A."/>
            <person name="Oekmen B."/>
            <person name="Stergiopoulos I."/>
            <person name="Abd-Elsalam K.A."/>
            <person name="Aerts A.L."/>
            <person name="Bahkali A.H."/>
            <person name="Beenen H.G."/>
            <person name="Chettri P."/>
            <person name="Cox M.P."/>
            <person name="Datema E."/>
            <person name="de Vries R.P."/>
            <person name="Dhillon B."/>
            <person name="Ganley A.R."/>
            <person name="Griffiths S.A."/>
            <person name="Guo Y."/>
            <person name="Hamelin R.C."/>
            <person name="Henrissat B."/>
            <person name="Kabir M.S."/>
            <person name="Jashni M.K."/>
            <person name="Kema G."/>
            <person name="Klaubauf S."/>
            <person name="Lapidus A."/>
            <person name="Levasseur A."/>
            <person name="Lindquist E."/>
            <person name="Mehrabi R."/>
            <person name="Ohm R.A."/>
            <person name="Owen T.J."/>
            <person name="Salamov A."/>
            <person name="Schwelm A."/>
            <person name="Schijlen E."/>
            <person name="Sun H."/>
            <person name="van den Burg H.A."/>
            <person name="van Ham R.C.H.J."/>
            <person name="Zhang S."/>
            <person name="Goodwin S.B."/>
            <person name="Grigoriev I.V."/>
            <person name="Collemare J."/>
            <person name="Bradshaw R.E."/>
        </authorList>
    </citation>
    <scope>NUCLEOTIDE SEQUENCE [LARGE SCALE GENOMIC DNA]</scope>
    <source>
        <strain evidence="8">NZE10 / CBS 128990</strain>
    </source>
</reference>
<evidence type="ECO:0000256" key="2">
    <source>
        <dbReference type="ARBA" id="ARBA00022679"/>
    </source>
</evidence>
<evidence type="ECO:0000259" key="5">
    <source>
        <dbReference type="Pfam" id="PF00891"/>
    </source>
</evidence>
<dbReference type="OMA" id="HEMAKDN"/>
<dbReference type="Gene3D" id="1.10.10.10">
    <property type="entry name" value="Winged helix-like DNA-binding domain superfamily/Winged helix DNA-binding domain"/>
    <property type="match status" value="1"/>
</dbReference>
<dbReference type="PANTHER" id="PTHR43712">
    <property type="entry name" value="PUTATIVE (AFU_ORTHOLOGUE AFUA_4G14580)-RELATED"/>
    <property type="match status" value="1"/>
</dbReference>
<reference evidence="7 8" key="2">
    <citation type="journal article" date="2012" name="PLoS Pathog.">
        <title>Diverse lifestyles and strategies of plant pathogenesis encoded in the genomes of eighteen Dothideomycetes fungi.</title>
        <authorList>
            <person name="Ohm R.A."/>
            <person name="Feau N."/>
            <person name="Henrissat B."/>
            <person name="Schoch C.L."/>
            <person name="Horwitz B.A."/>
            <person name="Barry K.W."/>
            <person name="Condon B.J."/>
            <person name="Copeland A.C."/>
            <person name="Dhillon B."/>
            <person name="Glaser F."/>
            <person name="Hesse C.N."/>
            <person name="Kosti I."/>
            <person name="LaButti K."/>
            <person name="Lindquist E.A."/>
            <person name="Lucas S."/>
            <person name="Salamov A.A."/>
            <person name="Bradshaw R.E."/>
            <person name="Ciuffetti L."/>
            <person name="Hamelin R.C."/>
            <person name="Kema G.H.J."/>
            <person name="Lawrence C."/>
            <person name="Scott J.A."/>
            <person name="Spatafora J.W."/>
            <person name="Turgeon B.G."/>
            <person name="de Wit P.J.G.M."/>
            <person name="Zhong S."/>
            <person name="Goodwin S.B."/>
            <person name="Grigoriev I.V."/>
        </authorList>
    </citation>
    <scope>NUCLEOTIDE SEQUENCE [LARGE SCALE GENOMIC DNA]</scope>
    <source>
        <strain evidence="8">NZE10 / CBS 128990</strain>
    </source>
</reference>
<dbReference type="SUPFAM" id="SSF46785">
    <property type="entry name" value="Winged helix' DNA-binding domain"/>
    <property type="match status" value="1"/>
</dbReference>
<dbReference type="InterPro" id="IPR029063">
    <property type="entry name" value="SAM-dependent_MTases_sf"/>
</dbReference>
<evidence type="ECO:0000313" key="8">
    <source>
        <dbReference type="Proteomes" id="UP000016933"/>
    </source>
</evidence>
<feature type="domain" description="O-methyltransferase dimerisation" evidence="6">
    <location>
        <begin position="1"/>
        <end position="66"/>
    </location>
</feature>
<dbReference type="Pfam" id="PF08100">
    <property type="entry name" value="Dimerisation"/>
    <property type="match status" value="1"/>
</dbReference>
<dbReference type="GO" id="GO:0046983">
    <property type="term" value="F:protein dimerization activity"/>
    <property type="evidence" value="ECO:0007669"/>
    <property type="project" value="InterPro"/>
</dbReference>
<evidence type="ECO:0000256" key="4">
    <source>
        <dbReference type="PIRSR" id="PIRSR005739-1"/>
    </source>
</evidence>
<protein>
    <submittedName>
        <fullName evidence="7">Uncharacterized protein</fullName>
    </submittedName>
</protein>
<dbReference type="GO" id="GO:0032259">
    <property type="term" value="P:methylation"/>
    <property type="evidence" value="ECO:0007669"/>
    <property type="project" value="UniProtKB-KW"/>
</dbReference>
<dbReference type="PANTHER" id="PTHR43712:SF17">
    <property type="entry name" value="O-METHYLTRANSFERASE"/>
    <property type="match status" value="1"/>
</dbReference>
<dbReference type="HOGENOM" id="CLU_005533_5_0_1"/>
<dbReference type="STRING" id="675120.N1PYD1"/>
<dbReference type="Pfam" id="PF00891">
    <property type="entry name" value="Methyltransf_2"/>
    <property type="match status" value="1"/>
</dbReference>
<dbReference type="AlphaFoldDB" id="N1PYD1"/>
<keyword evidence="1" id="KW-0489">Methyltransferase</keyword>
<evidence type="ECO:0000259" key="6">
    <source>
        <dbReference type="Pfam" id="PF08100"/>
    </source>
</evidence>
<accession>N1PYD1</accession>
<keyword evidence="3" id="KW-0949">S-adenosyl-L-methionine</keyword>
<sequence length="348" mass="38966">VDMGLFRVLAKAQSPLAASEIATQCNAELLWTQRLLRCLNAFGAVTQQWTTAEPLYTANNISKAYVGEWPEATTRCLTEFWTPDWYKLPKVLRENGFKSLTSGTDTTFNKTWNAPGKHVWEILGDEAKEFLQPNGIFMTNFNSNHAQWFTFYPADERLVQGAEKDAGAVFMVDVGGFTGSQLVVAREQFPTAPGRFILLDLPSALPKTPPAGLELRGHDFFKPYPEQIRGARLYYMRTIGHDWAQADLVRILTNIREAMQPGYSKLIINDWIVPEENPYPFMCSQDLVMMSLGGGEERSEARHREAIEAAGLKMTGIFHAGDRISEGVIECEVPYCGCACDNHAEVEA</sequence>
<proteinExistence type="predicted"/>
<dbReference type="InterPro" id="IPR012967">
    <property type="entry name" value="COMT_dimerisation"/>
</dbReference>
<dbReference type="OrthoDB" id="1606438at2759"/>
<dbReference type="SUPFAM" id="SSF53335">
    <property type="entry name" value="S-adenosyl-L-methionine-dependent methyltransferases"/>
    <property type="match status" value="1"/>
</dbReference>
<evidence type="ECO:0000313" key="7">
    <source>
        <dbReference type="EMBL" id="EME48442.1"/>
    </source>
</evidence>
<dbReference type="Gene3D" id="3.40.50.150">
    <property type="entry name" value="Vaccinia Virus protein VP39"/>
    <property type="match status" value="1"/>
</dbReference>